<evidence type="ECO:0000313" key="3">
    <source>
        <dbReference type="Proteomes" id="UP000324705"/>
    </source>
</evidence>
<dbReference type="GO" id="GO:0004672">
    <property type="term" value="F:protein kinase activity"/>
    <property type="evidence" value="ECO:0007669"/>
    <property type="project" value="InterPro"/>
</dbReference>
<dbReference type="Pfam" id="PF07714">
    <property type="entry name" value="PK_Tyr_Ser-Thr"/>
    <property type="match status" value="1"/>
</dbReference>
<dbReference type="InterPro" id="IPR001245">
    <property type="entry name" value="Ser-Thr/Tyr_kinase_cat_dom"/>
</dbReference>
<protein>
    <recommendedName>
        <fullName evidence="1">Serine-threonine/tyrosine-protein kinase catalytic domain-containing protein</fullName>
    </recommendedName>
</protein>
<dbReference type="AlphaFoldDB" id="A0A9R1C5I3"/>
<dbReference type="GO" id="GO:0016020">
    <property type="term" value="C:membrane"/>
    <property type="evidence" value="ECO:0007669"/>
    <property type="project" value="TreeGrafter"/>
</dbReference>
<dbReference type="PANTHER" id="PTHR48055:SF55">
    <property type="entry name" value="PROTEIN KINASE DOMAIN-CONTAINING PROTEIN"/>
    <property type="match status" value="1"/>
</dbReference>
<dbReference type="Gramene" id="TRITD7Bv1G200690.1">
    <property type="protein sequence ID" value="TRITD7Bv1G200690.1"/>
    <property type="gene ID" value="TRITD7Bv1G200690"/>
</dbReference>
<proteinExistence type="predicted"/>
<organism evidence="2 3">
    <name type="scientific">Triticum turgidum subsp. durum</name>
    <name type="common">Durum wheat</name>
    <name type="synonym">Triticum durum</name>
    <dbReference type="NCBI Taxonomy" id="4567"/>
    <lineage>
        <taxon>Eukaryota</taxon>
        <taxon>Viridiplantae</taxon>
        <taxon>Streptophyta</taxon>
        <taxon>Embryophyta</taxon>
        <taxon>Tracheophyta</taxon>
        <taxon>Spermatophyta</taxon>
        <taxon>Magnoliopsida</taxon>
        <taxon>Liliopsida</taxon>
        <taxon>Poales</taxon>
        <taxon>Poaceae</taxon>
        <taxon>BOP clade</taxon>
        <taxon>Pooideae</taxon>
        <taxon>Triticodae</taxon>
        <taxon>Triticeae</taxon>
        <taxon>Triticinae</taxon>
        <taxon>Triticum</taxon>
    </lineage>
</organism>
<evidence type="ECO:0000313" key="2">
    <source>
        <dbReference type="EMBL" id="VAI92298.1"/>
    </source>
</evidence>
<evidence type="ECO:0000259" key="1">
    <source>
        <dbReference type="Pfam" id="PF07714"/>
    </source>
</evidence>
<gene>
    <name evidence="2" type="ORF">TRITD_7Bv1G200690</name>
</gene>
<sequence length="129" mass="13951">MKKNNLSVHCTPEYGTTGKVSTQGDVYSFGITLLEIFSGRLPTDDIFRDGLTLPGFISAAFPDKTEEVLDPTLLATKESNGDSGVSVQDCLVSAVRVGLSCTRAAQYERMSMRDAAIELRAIRDACVRA</sequence>
<keyword evidence="3" id="KW-1185">Reference proteome</keyword>
<name>A0A9R1C5I3_TRITD</name>
<dbReference type="PANTHER" id="PTHR48055">
    <property type="entry name" value="LEUCINE-RICH REPEAT RECEPTOR PROTEIN KINASE EMS1"/>
    <property type="match status" value="1"/>
</dbReference>
<dbReference type="EMBL" id="LT934124">
    <property type="protein sequence ID" value="VAI92298.1"/>
    <property type="molecule type" value="Genomic_DNA"/>
</dbReference>
<reference evidence="2 3" key="1">
    <citation type="submission" date="2017-09" db="EMBL/GenBank/DDBJ databases">
        <authorList>
            <consortium name="International Durum Wheat Genome Sequencing Consortium (IDWGSC)"/>
            <person name="Milanesi L."/>
        </authorList>
    </citation>
    <scope>NUCLEOTIDE SEQUENCE [LARGE SCALE GENOMIC DNA]</scope>
    <source>
        <strain evidence="3">cv. Svevo</strain>
    </source>
</reference>
<dbReference type="InterPro" id="IPR051564">
    <property type="entry name" value="LRR_receptor-like_kinase"/>
</dbReference>
<feature type="domain" description="Serine-threonine/tyrosine-protein kinase catalytic" evidence="1">
    <location>
        <begin position="10"/>
        <end position="46"/>
    </location>
</feature>
<dbReference type="Gene3D" id="1.10.510.10">
    <property type="entry name" value="Transferase(Phosphotransferase) domain 1"/>
    <property type="match status" value="1"/>
</dbReference>
<dbReference type="SUPFAM" id="SSF56112">
    <property type="entry name" value="Protein kinase-like (PK-like)"/>
    <property type="match status" value="1"/>
</dbReference>
<accession>A0A9R1C5I3</accession>
<dbReference type="Proteomes" id="UP000324705">
    <property type="component" value="Chromosome 7B"/>
</dbReference>
<dbReference type="InterPro" id="IPR011009">
    <property type="entry name" value="Kinase-like_dom_sf"/>
</dbReference>